<sequence length="457" mass="51359">MEYRLAPGLVVLNKKYFPRNSLTAAQVGASSFTFSVLRILRDARILSGIILYSRDENLEIAQCQEEESWDGVPVVTVSFNFRMDKSTVAPSLAKAFQLALARGLKTRSPIVYYQTDTLLQYHPDGFRFCVTHHGPFVSHFTEEFSPELAKLAFGGDSNKVAVLDQQQQTGVERLLQDGLGTVLAHSGLQQRVLQDEGLQASRFKRLRPPIGVPPSESPDILPENMKNFIYEAELLLFTAVARLDYFKNVELLVQSGLELLRRGMPVRILVVGDPDNDSYRREALMESIPPLFRSKFLILPRLSKDHLYALFASAQHNGIFICPSRYETLGITPLEAAASGVTTLMAGTRNVEAISYMPACCHVAQDTSSIATRVQMIYEDGIPVWADMVKNHVRPATSLEGFRDDLLKAWREMSRYSKTMPAPVAQNTRYRSDKRKPSIPSLYLSDTFMEMLRLVSV</sequence>
<dbReference type="AlphaFoldDB" id="A0A9P9WCA9"/>
<dbReference type="Proteomes" id="UP000829685">
    <property type="component" value="Unassembled WGS sequence"/>
</dbReference>
<dbReference type="Gene3D" id="3.40.50.2000">
    <property type="entry name" value="Glycogen Phosphorylase B"/>
    <property type="match status" value="1"/>
</dbReference>
<evidence type="ECO:0000313" key="2">
    <source>
        <dbReference type="Proteomes" id="UP000829685"/>
    </source>
</evidence>
<evidence type="ECO:0008006" key="3">
    <source>
        <dbReference type="Google" id="ProtNLM"/>
    </source>
</evidence>
<evidence type="ECO:0000313" key="1">
    <source>
        <dbReference type="EMBL" id="KAI1856550.1"/>
    </source>
</evidence>
<keyword evidence="2" id="KW-1185">Reference proteome</keyword>
<dbReference type="Pfam" id="PF13692">
    <property type="entry name" value="Glyco_trans_1_4"/>
    <property type="match status" value="1"/>
</dbReference>
<dbReference type="EMBL" id="JAFIMR010000043">
    <property type="protein sequence ID" value="KAI1856550.1"/>
    <property type="molecule type" value="Genomic_DNA"/>
</dbReference>
<dbReference type="SUPFAM" id="SSF53756">
    <property type="entry name" value="UDP-Glycosyltransferase/glycogen phosphorylase"/>
    <property type="match status" value="1"/>
</dbReference>
<comment type="caution">
    <text evidence="1">The sequence shown here is derived from an EMBL/GenBank/DDBJ whole genome shotgun (WGS) entry which is preliminary data.</text>
</comment>
<name>A0A9P9WCA9_9PEZI</name>
<gene>
    <name evidence="1" type="ORF">JX265_011509</name>
</gene>
<accession>A0A9P9WCA9</accession>
<organism evidence="1 2">
    <name type="scientific">Neoarthrinium moseri</name>
    <dbReference type="NCBI Taxonomy" id="1658444"/>
    <lineage>
        <taxon>Eukaryota</taxon>
        <taxon>Fungi</taxon>
        <taxon>Dikarya</taxon>
        <taxon>Ascomycota</taxon>
        <taxon>Pezizomycotina</taxon>
        <taxon>Sordariomycetes</taxon>
        <taxon>Xylariomycetidae</taxon>
        <taxon>Amphisphaeriales</taxon>
        <taxon>Apiosporaceae</taxon>
        <taxon>Neoarthrinium</taxon>
    </lineage>
</organism>
<protein>
    <recommendedName>
        <fullName evidence="3">Glycosyl transferase family 1 domain-containing protein</fullName>
    </recommendedName>
</protein>
<proteinExistence type="predicted"/>
<reference evidence="1" key="1">
    <citation type="submission" date="2021-03" db="EMBL/GenBank/DDBJ databases">
        <title>Revisited historic fungal species revealed as producer of novel bioactive compounds through whole genome sequencing and comparative genomics.</title>
        <authorList>
            <person name="Vignolle G.A."/>
            <person name="Hochenegger N."/>
            <person name="Mach R.L."/>
            <person name="Mach-Aigner A.R."/>
            <person name="Javad Rahimi M."/>
            <person name="Salim K.A."/>
            <person name="Chan C.M."/>
            <person name="Lim L.B.L."/>
            <person name="Cai F."/>
            <person name="Druzhinina I.S."/>
            <person name="U'Ren J.M."/>
            <person name="Derntl C."/>
        </authorList>
    </citation>
    <scope>NUCLEOTIDE SEQUENCE</scope>
    <source>
        <strain evidence="1">TUCIM 5799</strain>
    </source>
</reference>